<gene>
    <name evidence="1" type="ORF">L6452_13512</name>
</gene>
<reference evidence="2" key="1">
    <citation type="journal article" date="2022" name="Mol. Ecol. Resour.">
        <title>The genomes of chicory, endive, great burdock and yacon provide insights into Asteraceae palaeo-polyploidization history and plant inulin production.</title>
        <authorList>
            <person name="Fan W."/>
            <person name="Wang S."/>
            <person name="Wang H."/>
            <person name="Wang A."/>
            <person name="Jiang F."/>
            <person name="Liu H."/>
            <person name="Zhao H."/>
            <person name="Xu D."/>
            <person name="Zhang Y."/>
        </authorList>
    </citation>
    <scope>NUCLEOTIDE SEQUENCE [LARGE SCALE GENOMIC DNA]</scope>
    <source>
        <strain evidence="2">cv. Niubang</strain>
    </source>
</reference>
<keyword evidence="2" id="KW-1185">Reference proteome</keyword>
<accession>A0ACB9CIJ0</accession>
<dbReference type="Proteomes" id="UP001055879">
    <property type="component" value="Linkage Group LG04"/>
</dbReference>
<evidence type="ECO:0000313" key="1">
    <source>
        <dbReference type="EMBL" id="KAI3734051.1"/>
    </source>
</evidence>
<dbReference type="EMBL" id="CM042050">
    <property type="protein sequence ID" value="KAI3734051.1"/>
    <property type="molecule type" value="Genomic_DNA"/>
</dbReference>
<protein>
    <submittedName>
        <fullName evidence="1">Uncharacterized protein</fullName>
    </submittedName>
</protein>
<sequence length="262" mass="28717">MEDVLTELPPPSRFFLEDLNNFTPPTPRLPSPFILLSNPNSKTPLRPSLLIVALSTPSLYLLHHVSSKTLIGTLVLPEISSSGNTVEPSLKDKSCNLYAITHANESIILANFQYSVSSERTHAIAKTLIGQQIIPERVLIFDCIQSRNFRGRLSTDDTFALKLETAVERKGVPLLKSLNYFPSGSVIEGLGAALLGRCQMKNIKGSLCVSWPELGGSVTSTLRSLLLKDVLPGLELKIDANGEDEGSRFGHKNHYSDSDLYT</sequence>
<reference evidence="1 2" key="2">
    <citation type="journal article" date="2022" name="Mol. Ecol. Resour.">
        <title>The genomes of chicory, endive, great burdock and yacon provide insights into Asteraceae paleo-polyploidization history and plant inulin production.</title>
        <authorList>
            <person name="Fan W."/>
            <person name="Wang S."/>
            <person name="Wang H."/>
            <person name="Wang A."/>
            <person name="Jiang F."/>
            <person name="Liu H."/>
            <person name="Zhao H."/>
            <person name="Xu D."/>
            <person name="Zhang Y."/>
        </authorList>
    </citation>
    <scope>NUCLEOTIDE SEQUENCE [LARGE SCALE GENOMIC DNA]</scope>
    <source>
        <strain evidence="2">cv. Niubang</strain>
    </source>
</reference>
<comment type="caution">
    <text evidence="1">The sequence shown here is derived from an EMBL/GenBank/DDBJ whole genome shotgun (WGS) entry which is preliminary data.</text>
</comment>
<organism evidence="1 2">
    <name type="scientific">Arctium lappa</name>
    <name type="common">Greater burdock</name>
    <name type="synonym">Lappa major</name>
    <dbReference type="NCBI Taxonomy" id="4217"/>
    <lineage>
        <taxon>Eukaryota</taxon>
        <taxon>Viridiplantae</taxon>
        <taxon>Streptophyta</taxon>
        <taxon>Embryophyta</taxon>
        <taxon>Tracheophyta</taxon>
        <taxon>Spermatophyta</taxon>
        <taxon>Magnoliopsida</taxon>
        <taxon>eudicotyledons</taxon>
        <taxon>Gunneridae</taxon>
        <taxon>Pentapetalae</taxon>
        <taxon>asterids</taxon>
        <taxon>campanulids</taxon>
        <taxon>Asterales</taxon>
        <taxon>Asteraceae</taxon>
        <taxon>Carduoideae</taxon>
        <taxon>Cardueae</taxon>
        <taxon>Arctiinae</taxon>
        <taxon>Arctium</taxon>
    </lineage>
</organism>
<name>A0ACB9CIJ0_ARCLA</name>
<proteinExistence type="predicted"/>
<evidence type="ECO:0000313" key="2">
    <source>
        <dbReference type="Proteomes" id="UP001055879"/>
    </source>
</evidence>